<dbReference type="Proteomes" id="UP000014400">
    <property type="component" value="Unassembled WGS sequence"/>
</dbReference>
<protein>
    <submittedName>
        <fullName evidence="1">Uncharacterized protein</fullName>
    </submittedName>
</protein>
<evidence type="ECO:0000313" key="2">
    <source>
        <dbReference type="Proteomes" id="UP000014400"/>
    </source>
</evidence>
<comment type="caution">
    <text evidence="1">The sequence shown here is derived from an EMBL/GenBank/DDBJ whole genome shotgun (WGS) entry which is preliminary data.</text>
</comment>
<dbReference type="AlphaFoldDB" id="S3BJ72"/>
<organism evidence="1 2">
    <name type="scientific">Sutterella wadsworthensis HGA0223</name>
    <dbReference type="NCBI Taxonomy" id="1203554"/>
    <lineage>
        <taxon>Bacteria</taxon>
        <taxon>Pseudomonadati</taxon>
        <taxon>Pseudomonadota</taxon>
        <taxon>Betaproteobacteria</taxon>
        <taxon>Burkholderiales</taxon>
        <taxon>Sutterellaceae</taxon>
        <taxon>Sutterella</taxon>
    </lineage>
</organism>
<reference evidence="1 2" key="1">
    <citation type="submission" date="2013-04" db="EMBL/GenBank/DDBJ databases">
        <title>The Genome Sequence of Sutterella wadsworthensis HGA0223.</title>
        <authorList>
            <consortium name="The Broad Institute Genomics Platform"/>
            <person name="Earl A."/>
            <person name="Ward D."/>
            <person name="Feldgarden M."/>
            <person name="Gevers D."/>
            <person name="Schmidt T.M."/>
            <person name="Dover J."/>
            <person name="Dai D."/>
            <person name="Walker B."/>
            <person name="Young S."/>
            <person name="Zeng Q."/>
            <person name="Gargeya S."/>
            <person name="Fitzgerald M."/>
            <person name="Haas B."/>
            <person name="Abouelleil A."/>
            <person name="Allen A.W."/>
            <person name="Alvarado L."/>
            <person name="Arachchi H.M."/>
            <person name="Berlin A.M."/>
            <person name="Chapman S.B."/>
            <person name="Gainer-Dewar J."/>
            <person name="Goldberg J."/>
            <person name="Griggs A."/>
            <person name="Gujja S."/>
            <person name="Hansen M."/>
            <person name="Howarth C."/>
            <person name="Imamovic A."/>
            <person name="Ireland A."/>
            <person name="Larimer J."/>
            <person name="McCowan C."/>
            <person name="Murphy C."/>
            <person name="Pearson M."/>
            <person name="Poon T.W."/>
            <person name="Priest M."/>
            <person name="Roberts A."/>
            <person name="Saif S."/>
            <person name="Shea T."/>
            <person name="Sisk P."/>
            <person name="Sykes S."/>
            <person name="Wortman J."/>
            <person name="Nusbaum C."/>
            <person name="Birren B."/>
        </authorList>
    </citation>
    <scope>NUCLEOTIDE SEQUENCE [LARGE SCALE GENOMIC DNA]</scope>
    <source>
        <strain evidence="1 2">HGA0223</strain>
    </source>
</reference>
<name>S3BJ72_9BURK</name>
<gene>
    <name evidence="1" type="ORF">HMPREF1476_01114</name>
</gene>
<evidence type="ECO:0000313" key="1">
    <source>
        <dbReference type="EMBL" id="EPD99435.1"/>
    </source>
</evidence>
<sequence>MHKAVKGGRKDDEPVFLDLSESFWSTFAAAHADCTSRFLFSLTMAEIISART</sequence>
<dbReference type="EMBL" id="ATCF01000016">
    <property type="protein sequence ID" value="EPD99435.1"/>
    <property type="molecule type" value="Genomic_DNA"/>
</dbReference>
<proteinExistence type="predicted"/>
<dbReference type="PATRIC" id="fig|1203554.3.peg.1149"/>
<dbReference type="HOGENOM" id="CLU_3085519_0_0_4"/>
<keyword evidence="2" id="KW-1185">Reference proteome</keyword>
<accession>S3BJ72</accession>